<evidence type="ECO:0000256" key="3">
    <source>
        <dbReference type="ARBA" id="ARBA00022452"/>
    </source>
</evidence>
<evidence type="ECO:0000256" key="1">
    <source>
        <dbReference type="ARBA" id="ARBA00004571"/>
    </source>
</evidence>
<organism evidence="17 18">
    <name type="scientific">Halioxenophilus aromaticivorans</name>
    <dbReference type="NCBI Taxonomy" id="1306992"/>
    <lineage>
        <taxon>Bacteria</taxon>
        <taxon>Pseudomonadati</taxon>
        <taxon>Pseudomonadota</taxon>
        <taxon>Gammaproteobacteria</taxon>
        <taxon>Alteromonadales</taxon>
        <taxon>Alteromonadaceae</taxon>
        <taxon>Halioxenophilus</taxon>
    </lineage>
</organism>
<accession>A0AAV3U832</accession>
<keyword evidence="11 12" id="KW-0998">Cell outer membrane</keyword>
<dbReference type="EMBL" id="BAABLX010000076">
    <property type="protein sequence ID" value="GAA4958134.1"/>
    <property type="molecule type" value="Genomic_DNA"/>
</dbReference>
<evidence type="ECO:0000256" key="14">
    <source>
        <dbReference type="SAM" id="SignalP"/>
    </source>
</evidence>
<dbReference type="RefSeq" id="WP_345427266.1">
    <property type="nucleotide sequence ID" value="NZ_AP031496.1"/>
</dbReference>
<sequence length="751" mass="80431">MRTRIFGGGFAVLATAIMAVNSNSALAQTDSSDTLEEVIVTGVARPTTKLDATNSVTALGASDIANYAPRSTAEIFRNLPGVQAEATGGDANANIKVRGLPISAGGARYLSIQEDGLPVLLIGDMEFGTSDSFLRFDHSVRSVQAIRGGAGSTQAANSPGGIINFISNDGSEEGGSVALTTGLDYDANRLDFAHGKPINSDWQYHVAGYVRDGEGPRDVPDNIESGYQIKANVTKELEDGFVRVHVKRLDDSAPTYLPIPAVADGNGSFSSAGVDLGEGTLYLQGGDVLNRDAGRQTTSLTHGFSSDVTSVGFQLENNINDSTTVGLVHRVSKISGQFVSPFPAEVYTDVDDDTAARIHYFNTKLDSLDNTFTDLNIRKEFDAVTVKAGIFRGVQDYDAQWGWNTYFVKLNGALSATTGPNGEASFVPGHAAWGECCSRSYDYEVENIAPYLALTGEIGEQLSWDASLRHDSWNVDGNYAFSGAADADGYLTYATASPIDYDLSYTSWSLGVNYAVGENSALFGSVSEGGSATATSRITGSLLANGDINDEESGYSIVEQIEIGYKYQGDDASVYVTLFNAETEEAGGFEVTTQSVIQNAYESTGLEVEGEYELGNGFAIAGGFTYTDAEITDSNVPANEGNTPRRQAEWIYNITPSYSSAKHNIGLNIIGTDDTYIQDSNQAKFDGYIVTNLFWNYDMTESLALSFNVNNLLDEEGFSEGEEGGPFAGGEFVRIRPINGRTTSLSLRYYF</sequence>
<feature type="chain" id="PRO_5044022388" evidence="14">
    <location>
        <begin position="28"/>
        <end position="751"/>
    </location>
</feature>
<keyword evidence="8" id="KW-0406">Ion transport</keyword>
<evidence type="ECO:0000256" key="6">
    <source>
        <dbReference type="ARBA" id="ARBA00022729"/>
    </source>
</evidence>
<keyword evidence="4" id="KW-0410">Iron transport</keyword>
<dbReference type="InterPro" id="IPR037066">
    <property type="entry name" value="Plug_dom_sf"/>
</dbReference>
<dbReference type="SUPFAM" id="SSF56935">
    <property type="entry name" value="Porins"/>
    <property type="match status" value="1"/>
</dbReference>
<dbReference type="Gene3D" id="2.170.130.10">
    <property type="entry name" value="TonB-dependent receptor, plug domain"/>
    <property type="match status" value="1"/>
</dbReference>
<dbReference type="PANTHER" id="PTHR32552">
    <property type="entry name" value="FERRICHROME IRON RECEPTOR-RELATED"/>
    <property type="match status" value="1"/>
</dbReference>
<keyword evidence="17" id="KW-0675">Receptor</keyword>
<evidence type="ECO:0000256" key="7">
    <source>
        <dbReference type="ARBA" id="ARBA00023004"/>
    </source>
</evidence>
<dbReference type="Proteomes" id="UP001409585">
    <property type="component" value="Unassembled WGS sequence"/>
</dbReference>
<keyword evidence="6 14" id="KW-0732">Signal</keyword>
<keyword evidence="7" id="KW-0408">Iron</keyword>
<evidence type="ECO:0000256" key="10">
    <source>
        <dbReference type="ARBA" id="ARBA00023136"/>
    </source>
</evidence>
<dbReference type="PANTHER" id="PTHR32552:SF89">
    <property type="entry name" value="CATECHOLATE SIDEROPHORE RECEPTOR FIU"/>
    <property type="match status" value="1"/>
</dbReference>
<dbReference type="Pfam" id="PF07715">
    <property type="entry name" value="Plug"/>
    <property type="match status" value="1"/>
</dbReference>
<evidence type="ECO:0000256" key="5">
    <source>
        <dbReference type="ARBA" id="ARBA00022692"/>
    </source>
</evidence>
<evidence type="ECO:0000256" key="12">
    <source>
        <dbReference type="PROSITE-ProRule" id="PRU01360"/>
    </source>
</evidence>
<evidence type="ECO:0000256" key="4">
    <source>
        <dbReference type="ARBA" id="ARBA00022496"/>
    </source>
</evidence>
<protein>
    <submittedName>
        <fullName evidence="17">TonB-dependent receptor</fullName>
    </submittedName>
</protein>
<keyword evidence="18" id="KW-1185">Reference proteome</keyword>
<evidence type="ECO:0000256" key="2">
    <source>
        <dbReference type="ARBA" id="ARBA00022448"/>
    </source>
</evidence>
<evidence type="ECO:0000256" key="13">
    <source>
        <dbReference type="RuleBase" id="RU003357"/>
    </source>
</evidence>
<comment type="subcellular location">
    <subcellularLocation>
        <location evidence="1 12">Cell outer membrane</location>
        <topology evidence="1 12">Multi-pass membrane protein</topology>
    </subcellularLocation>
</comment>
<evidence type="ECO:0000256" key="9">
    <source>
        <dbReference type="ARBA" id="ARBA00023077"/>
    </source>
</evidence>
<keyword evidence="2 12" id="KW-0813">Transport</keyword>
<dbReference type="InterPro" id="IPR039426">
    <property type="entry name" value="TonB-dep_rcpt-like"/>
</dbReference>
<evidence type="ECO:0000313" key="17">
    <source>
        <dbReference type="EMBL" id="GAA4958134.1"/>
    </source>
</evidence>
<keyword evidence="5 12" id="KW-0812">Transmembrane</keyword>
<feature type="domain" description="TonB-dependent receptor-like beta-barrel" evidence="15">
    <location>
        <begin position="276"/>
        <end position="712"/>
    </location>
</feature>
<comment type="caution">
    <text evidence="17">The sequence shown here is derived from an EMBL/GenBank/DDBJ whole genome shotgun (WGS) entry which is preliminary data.</text>
</comment>
<keyword evidence="10 12" id="KW-0472">Membrane</keyword>
<proteinExistence type="inferred from homology"/>
<feature type="signal peptide" evidence="14">
    <location>
        <begin position="1"/>
        <end position="27"/>
    </location>
</feature>
<dbReference type="Gene3D" id="2.40.170.20">
    <property type="entry name" value="TonB-dependent receptor, beta-barrel domain"/>
    <property type="match status" value="1"/>
</dbReference>
<dbReference type="Pfam" id="PF00593">
    <property type="entry name" value="TonB_dep_Rec_b-barrel"/>
    <property type="match status" value="1"/>
</dbReference>
<evidence type="ECO:0000313" key="18">
    <source>
        <dbReference type="Proteomes" id="UP001409585"/>
    </source>
</evidence>
<gene>
    <name evidence="17" type="ORF">GCM10025791_43400</name>
</gene>
<keyword evidence="3 12" id="KW-1134">Transmembrane beta strand</keyword>
<dbReference type="AlphaFoldDB" id="A0AAV3U832"/>
<comment type="similarity">
    <text evidence="12 13">Belongs to the TonB-dependent receptor family.</text>
</comment>
<dbReference type="InterPro" id="IPR036942">
    <property type="entry name" value="Beta-barrel_TonB_sf"/>
</dbReference>
<keyword evidence="9 13" id="KW-0798">TonB box</keyword>
<evidence type="ECO:0000259" key="16">
    <source>
        <dbReference type="Pfam" id="PF07715"/>
    </source>
</evidence>
<dbReference type="GO" id="GO:0015344">
    <property type="term" value="F:siderophore uptake transmembrane transporter activity"/>
    <property type="evidence" value="ECO:0007669"/>
    <property type="project" value="TreeGrafter"/>
</dbReference>
<name>A0AAV3U832_9ALTE</name>
<evidence type="ECO:0000256" key="8">
    <source>
        <dbReference type="ARBA" id="ARBA00023065"/>
    </source>
</evidence>
<evidence type="ECO:0000259" key="15">
    <source>
        <dbReference type="Pfam" id="PF00593"/>
    </source>
</evidence>
<evidence type="ECO:0000256" key="11">
    <source>
        <dbReference type="ARBA" id="ARBA00023237"/>
    </source>
</evidence>
<dbReference type="GO" id="GO:0009279">
    <property type="term" value="C:cell outer membrane"/>
    <property type="evidence" value="ECO:0007669"/>
    <property type="project" value="UniProtKB-SubCell"/>
</dbReference>
<dbReference type="InterPro" id="IPR012910">
    <property type="entry name" value="Plug_dom"/>
</dbReference>
<feature type="domain" description="TonB-dependent receptor plug" evidence="16">
    <location>
        <begin position="49"/>
        <end position="162"/>
    </location>
</feature>
<dbReference type="InterPro" id="IPR000531">
    <property type="entry name" value="Beta-barrel_TonB"/>
</dbReference>
<dbReference type="PROSITE" id="PS52016">
    <property type="entry name" value="TONB_DEPENDENT_REC_3"/>
    <property type="match status" value="1"/>
</dbReference>
<reference evidence="18" key="1">
    <citation type="journal article" date="2019" name="Int. J. Syst. Evol. Microbiol.">
        <title>The Global Catalogue of Microorganisms (GCM) 10K type strain sequencing project: providing services to taxonomists for standard genome sequencing and annotation.</title>
        <authorList>
            <consortium name="The Broad Institute Genomics Platform"/>
            <consortium name="The Broad Institute Genome Sequencing Center for Infectious Disease"/>
            <person name="Wu L."/>
            <person name="Ma J."/>
        </authorList>
    </citation>
    <scope>NUCLEOTIDE SEQUENCE [LARGE SCALE GENOMIC DNA]</scope>
    <source>
        <strain evidence="18">JCM 19134</strain>
    </source>
</reference>